<dbReference type="PROSITE" id="PS51679">
    <property type="entry name" value="SAM_MT_C5"/>
    <property type="match status" value="1"/>
</dbReference>
<dbReference type="STRING" id="1166073.SAMN05192530_11249"/>
<evidence type="ECO:0000256" key="4">
    <source>
        <dbReference type="ARBA" id="ARBA00022747"/>
    </source>
</evidence>
<accession>A0A1H0M2Z3</accession>
<dbReference type="PANTHER" id="PTHR10629:SF50">
    <property type="entry name" value="DNA (CYTOSINE-5)-METHYLTRANSFERASE CMT3"/>
    <property type="match status" value="1"/>
</dbReference>
<dbReference type="GO" id="GO:0044027">
    <property type="term" value="P:negative regulation of gene expression via chromosomal CpG island methylation"/>
    <property type="evidence" value="ECO:0007669"/>
    <property type="project" value="TreeGrafter"/>
</dbReference>
<dbReference type="PANTHER" id="PTHR10629">
    <property type="entry name" value="CYTOSINE-SPECIFIC METHYLTRANSFERASE"/>
    <property type="match status" value="1"/>
</dbReference>
<dbReference type="InterPro" id="IPR001525">
    <property type="entry name" value="C5_MeTfrase"/>
</dbReference>
<evidence type="ECO:0000256" key="1">
    <source>
        <dbReference type="ARBA" id="ARBA00022603"/>
    </source>
</evidence>
<keyword evidence="3 6" id="KW-0949">S-adenosyl-L-methionine</keyword>
<dbReference type="SUPFAM" id="SSF53335">
    <property type="entry name" value="S-adenosyl-L-methionine-dependent methyltransferases"/>
    <property type="match status" value="1"/>
</dbReference>
<keyword evidence="1 6" id="KW-0489">Methyltransferase</keyword>
<dbReference type="Proteomes" id="UP000198793">
    <property type="component" value="Unassembled WGS sequence"/>
</dbReference>
<keyword evidence="4" id="KW-0680">Restriction system</keyword>
<evidence type="ECO:0000256" key="2">
    <source>
        <dbReference type="ARBA" id="ARBA00022679"/>
    </source>
</evidence>
<sequence length="386" mass="41743">MEHSDAIGRPLRVVSLFSGIGGFEVGMRKAGHDVLLACENDPAARLVLGRNLPGIDVAPDVTSLAGLPPCDVVTAGWPCQDISLAGRRSGIRGKNSGLVDHVFRLIERASVRPRYVLLENVAFALDLAGGEAVRHVTTNLARLGYRWAYRVLDTRMFGLPQRRRRLFVLACRDDDAASVLLEGVGHPALDLPADPAFVGFYWTEGTRGLGWAPEAIPPLKGGSNIGIPSPPAIWDRTAGTFHTPELRDAERLQGFPEGWTEAAISLRNGDRQRWRLVGNAVSVPVVEWLGHRLATTRASSIEGRPFPSGAKLPRAAWGGPGERSMAVDVRREGSSASTLGSLSEFGLSIGKPLSRRALSGFVARYEAAPLRKNAHFVHDLRLRSVA</sequence>
<organism evidence="9 10">
    <name type="scientific">Aureimonas jatrophae</name>
    <dbReference type="NCBI Taxonomy" id="1166073"/>
    <lineage>
        <taxon>Bacteria</taxon>
        <taxon>Pseudomonadati</taxon>
        <taxon>Pseudomonadota</taxon>
        <taxon>Alphaproteobacteria</taxon>
        <taxon>Hyphomicrobiales</taxon>
        <taxon>Aurantimonadaceae</taxon>
        <taxon>Aureimonas</taxon>
    </lineage>
</organism>
<dbReference type="InterPro" id="IPR031303">
    <property type="entry name" value="C5_meth_CS"/>
</dbReference>
<dbReference type="NCBIfam" id="TIGR00675">
    <property type="entry name" value="dcm"/>
    <property type="match status" value="1"/>
</dbReference>
<protein>
    <recommendedName>
        <fullName evidence="8">Cytosine-specific methyltransferase</fullName>
        <ecNumber evidence="8">2.1.1.37</ecNumber>
    </recommendedName>
</protein>
<dbReference type="Gene3D" id="3.40.50.150">
    <property type="entry name" value="Vaccinia Virus protein VP39"/>
    <property type="match status" value="1"/>
</dbReference>
<feature type="active site" evidence="6">
    <location>
        <position position="79"/>
    </location>
</feature>
<dbReference type="InterPro" id="IPR018117">
    <property type="entry name" value="C5_DNA_meth_AS"/>
</dbReference>
<gene>
    <name evidence="9" type="ORF">SAMN05192530_11249</name>
</gene>
<proteinExistence type="inferred from homology"/>
<evidence type="ECO:0000256" key="8">
    <source>
        <dbReference type="RuleBase" id="RU000417"/>
    </source>
</evidence>
<evidence type="ECO:0000256" key="3">
    <source>
        <dbReference type="ARBA" id="ARBA00022691"/>
    </source>
</evidence>
<dbReference type="OrthoDB" id="9813719at2"/>
<name>A0A1H0M2Z3_9HYPH</name>
<dbReference type="InterPro" id="IPR029063">
    <property type="entry name" value="SAM-dependent_MTases_sf"/>
</dbReference>
<evidence type="ECO:0000313" key="10">
    <source>
        <dbReference type="Proteomes" id="UP000198793"/>
    </source>
</evidence>
<comment type="catalytic activity">
    <reaction evidence="5 8">
        <text>a 2'-deoxycytidine in DNA + S-adenosyl-L-methionine = a 5-methyl-2'-deoxycytidine in DNA + S-adenosyl-L-homocysteine + H(+)</text>
        <dbReference type="Rhea" id="RHEA:13681"/>
        <dbReference type="Rhea" id="RHEA-COMP:11369"/>
        <dbReference type="Rhea" id="RHEA-COMP:11370"/>
        <dbReference type="ChEBI" id="CHEBI:15378"/>
        <dbReference type="ChEBI" id="CHEBI:57856"/>
        <dbReference type="ChEBI" id="CHEBI:59789"/>
        <dbReference type="ChEBI" id="CHEBI:85452"/>
        <dbReference type="ChEBI" id="CHEBI:85454"/>
        <dbReference type="EC" id="2.1.1.37"/>
    </reaction>
</comment>
<reference evidence="9 10" key="1">
    <citation type="submission" date="2016-10" db="EMBL/GenBank/DDBJ databases">
        <authorList>
            <person name="de Groot N.N."/>
        </authorList>
    </citation>
    <scope>NUCLEOTIDE SEQUENCE [LARGE SCALE GENOMIC DNA]</scope>
    <source>
        <strain evidence="10">L7-484,KACC 16230,DSM 25025</strain>
    </source>
</reference>
<evidence type="ECO:0000256" key="6">
    <source>
        <dbReference type="PROSITE-ProRule" id="PRU01016"/>
    </source>
</evidence>
<dbReference type="PRINTS" id="PR00105">
    <property type="entry name" value="C5METTRFRASE"/>
</dbReference>
<dbReference type="PROSITE" id="PS00095">
    <property type="entry name" value="C5_MTASE_2"/>
    <property type="match status" value="1"/>
</dbReference>
<dbReference type="AlphaFoldDB" id="A0A1H0M2Z3"/>
<dbReference type="EC" id="2.1.1.37" evidence="8"/>
<dbReference type="PROSITE" id="PS00094">
    <property type="entry name" value="C5_MTASE_1"/>
    <property type="match status" value="1"/>
</dbReference>
<keyword evidence="10" id="KW-1185">Reference proteome</keyword>
<dbReference type="GO" id="GO:0032259">
    <property type="term" value="P:methylation"/>
    <property type="evidence" value="ECO:0007669"/>
    <property type="project" value="UniProtKB-KW"/>
</dbReference>
<dbReference type="Pfam" id="PF00145">
    <property type="entry name" value="DNA_methylase"/>
    <property type="match status" value="1"/>
</dbReference>
<evidence type="ECO:0000313" key="9">
    <source>
        <dbReference type="EMBL" id="SDO74819.1"/>
    </source>
</evidence>
<keyword evidence="2 6" id="KW-0808">Transferase</keyword>
<dbReference type="GO" id="GO:0003677">
    <property type="term" value="F:DNA binding"/>
    <property type="evidence" value="ECO:0007669"/>
    <property type="project" value="TreeGrafter"/>
</dbReference>
<evidence type="ECO:0000256" key="7">
    <source>
        <dbReference type="RuleBase" id="RU000416"/>
    </source>
</evidence>
<dbReference type="EMBL" id="FNIT01000012">
    <property type="protein sequence ID" value="SDO74819.1"/>
    <property type="molecule type" value="Genomic_DNA"/>
</dbReference>
<dbReference type="InterPro" id="IPR050390">
    <property type="entry name" value="C5-Methyltransferase"/>
</dbReference>
<dbReference type="GO" id="GO:0009307">
    <property type="term" value="P:DNA restriction-modification system"/>
    <property type="evidence" value="ECO:0007669"/>
    <property type="project" value="UniProtKB-KW"/>
</dbReference>
<dbReference type="GO" id="GO:0003886">
    <property type="term" value="F:DNA (cytosine-5-)-methyltransferase activity"/>
    <property type="evidence" value="ECO:0007669"/>
    <property type="project" value="UniProtKB-EC"/>
</dbReference>
<comment type="similarity">
    <text evidence="6 7">Belongs to the class I-like SAM-binding methyltransferase superfamily. C5-methyltransferase family.</text>
</comment>
<evidence type="ECO:0000256" key="5">
    <source>
        <dbReference type="ARBA" id="ARBA00047422"/>
    </source>
</evidence>